<gene>
    <name evidence="5" type="ORF">ACFSJU_01350</name>
</gene>
<dbReference type="InterPro" id="IPR055270">
    <property type="entry name" value="Glyco_tran_10_C"/>
</dbReference>
<evidence type="ECO:0000256" key="3">
    <source>
        <dbReference type="ARBA" id="ARBA00022679"/>
    </source>
</evidence>
<feature type="domain" description="Fucosyltransferase C-terminal" evidence="4">
    <location>
        <begin position="121"/>
        <end position="239"/>
    </location>
</feature>
<keyword evidence="2" id="KW-0328">Glycosyltransferase</keyword>
<sequence>MSPKVKIKLKCINGINYSDAISDILFEVSDVFDFEESLTDPDYIIFGPYGNDLPPKGNYTRIGYFCENIIPDLSVCEWAFGVPREEEINHPKYKRIQWHGLNPKALIKQIDDNDLDRIVCSKTKFCNFLYSHKVPYREEFFRQLSRYKKIDSPGKSMNNMSSIDSMYQGNIWERKKQFLSDYKFTIAFENYCYPGYQTEKLYDAMQCSSIPIYCGDPYIHEIFNTESFINTSDYIKIDQGKLLNLIERNAQFNFTDIRPMFFYQPQHRLQRKFKSLLRELKMFWQFNKLNFSPLIDKIIEIDTNPDLYIQMLKKAWFKDNNTPRKLSTKDRWLEIFSINDK</sequence>
<dbReference type="Pfam" id="PF00852">
    <property type="entry name" value="Glyco_transf_10"/>
    <property type="match status" value="1"/>
</dbReference>
<dbReference type="PANTHER" id="PTHR11929:SF194">
    <property type="entry name" value="ALPHA-(1,3)-FUCOSYLTRANSFERASE 10"/>
    <property type="match status" value="1"/>
</dbReference>
<evidence type="ECO:0000256" key="2">
    <source>
        <dbReference type="ARBA" id="ARBA00022676"/>
    </source>
</evidence>
<dbReference type="SUPFAM" id="SSF53756">
    <property type="entry name" value="UDP-Glycosyltransferase/glycogen phosphorylase"/>
    <property type="match status" value="1"/>
</dbReference>
<organism evidence="5 6">
    <name type="scientific">Paradesertivirga mongoliensis</name>
    <dbReference type="NCBI Taxonomy" id="2100740"/>
    <lineage>
        <taxon>Bacteria</taxon>
        <taxon>Pseudomonadati</taxon>
        <taxon>Bacteroidota</taxon>
        <taxon>Sphingobacteriia</taxon>
        <taxon>Sphingobacteriales</taxon>
        <taxon>Sphingobacteriaceae</taxon>
        <taxon>Paradesertivirga</taxon>
    </lineage>
</organism>
<dbReference type="Gene3D" id="3.40.50.11660">
    <property type="entry name" value="Glycosyl transferase family 10, C-terminal domain"/>
    <property type="match status" value="1"/>
</dbReference>
<evidence type="ECO:0000259" key="4">
    <source>
        <dbReference type="Pfam" id="PF00852"/>
    </source>
</evidence>
<dbReference type="Proteomes" id="UP001597387">
    <property type="component" value="Unassembled WGS sequence"/>
</dbReference>
<accession>A0ABW4ZH62</accession>
<dbReference type="InterPro" id="IPR038577">
    <property type="entry name" value="GT10-like_C_sf"/>
</dbReference>
<keyword evidence="6" id="KW-1185">Reference proteome</keyword>
<dbReference type="EMBL" id="JBHUHZ010000001">
    <property type="protein sequence ID" value="MFD2161020.1"/>
    <property type="molecule type" value="Genomic_DNA"/>
</dbReference>
<comment type="caution">
    <text evidence="5">The sequence shown here is derived from an EMBL/GenBank/DDBJ whole genome shotgun (WGS) entry which is preliminary data.</text>
</comment>
<evidence type="ECO:0000256" key="1">
    <source>
        <dbReference type="ARBA" id="ARBA00008919"/>
    </source>
</evidence>
<dbReference type="PANTHER" id="PTHR11929">
    <property type="entry name" value="ALPHA- 1,3 -FUCOSYLTRANSFERASE"/>
    <property type="match status" value="1"/>
</dbReference>
<name>A0ABW4ZH62_9SPHI</name>
<evidence type="ECO:0000313" key="6">
    <source>
        <dbReference type="Proteomes" id="UP001597387"/>
    </source>
</evidence>
<protein>
    <submittedName>
        <fullName evidence="5">Glycosyltransferase family 10 domain-containing protein</fullName>
    </submittedName>
</protein>
<evidence type="ECO:0000313" key="5">
    <source>
        <dbReference type="EMBL" id="MFD2161020.1"/>
    </source>
</evidence>
<keyword evidence="3" id="KW-0808">Transferase</keyword>
<reference evidence="6" key="1">
    <citation type="journal article" date="2019" name="Int. J. Syst. Evol. Microbiol.">
        <title>The Global Catalogue of Microorganisms (GCM) 10K type strain sequencing project: providing services to taxonomists for standard genome sequencing and annotation.</title>
        <authorList>
            <consortium name="The Broad Institute Genomics Platform"/>
            <consortium name="The Broad Institute Genome Sequencing Center for Infectious Disease"/>
            <person name="Wu L."/>
            <person name="Ma J."/>
        </authorList>
    </citation>
    <scope>NUCLEOTIDE SEQUENCE [LARGE SCALE GENOMIC DNA]</scope>
    <source>
        <strain evidence="6">KCTC 42217</strain>
    </source>
</reference>
<dbReference type="InterPro" id="IPR001503">
    <property type="entry name" value="Glyco_trans_10"/>
</dbReference>
<comment type="similarity">
    <text evidence="1">Belongs to the glycosyltransferase 10 family.</text>
</comment>
<proteinExistence type="inferred from homology"/>